<gene>
    <name evidence="1" type="ORF">HALO32_00008</name>
</gene>
<organism evidence="1 2">
    <name type="scientific">Halomonas lysinitropha</name>
    <dbReference type="NCBI Taxonomy" id="2607506"/>
    <lineage>
        <taxon>Bacteria</taxon>
        <taxon>Pseudomonadati</taxon>
        <taxon>Pseudomonadota</taxon>
        <taxon>Gammaproteobacteria</taxon>
        <taxon>Oceanospirillales</taxon>
        <taxon>Halomonadaceae</taxon>
        <taxon>Halomonas</taxon>
    </lineage>
</organism>
<protein>
    <submittedName>
        <fullName evidence="1">Uncharacterized protein</fullName>
    </submittedName>
</protein>
<proteinExistence type="predicted"/>
<name>A0A5K1I0S8_9GAMM</name>
<reference evidence="1 2" key="1">
    <citation type="submission" date="2019-09" db="EMBL/GenBank/DDBJ databases">
        <authorList>
            <person name="Criscuolo A."/>
        </authorList>
    </citation>
    <scope>NUCLEOTIDE SEQUENCE [LARGE SCALE GENOMIC DNA]</scope>
    <source>
        <strain evidence="2">3(2)</strain>
    </source>
</reference>
<accession>A0A5K1I0S8</accession>
<evidence type="ECO:0000313" key="2">
    <source>
        <dbReference type="Proteomes" id="UP000326725"/>
    </source>
</evidence>
<evidence type="ECO:0000313" key="1">
    <source>
        <dbReference type="EMBL" id="VVZ93961.1"/>
    </source>
</evidence>
<dbReference type="Proteomes" id="UP000326725">
    <property type="component" value="Unassembled WGS sequence"/>
</dbReference>
<sequence length="164" mass="17659">MADHLDPRRHDMQFLADFLADDLELGTVVVTVMRLVRQFMNDLDSRQLGGQSNATTAGAALGRLTRLGSRLVGGRVILGLGVLLIDGHFGLVDEQVALCDAVLLGGRAELALSRQAELLEQRRLGGFPLGLFLLHQLMEARDLLLLSTHLVLQLGDGSGGGRGR</sequence>
<dbReference type="AlphaFoldDB" id="A0A5K1I0S8"/>
<keyword evidence="2" id="KW-1185">Reference proteome</keyword>
<dbReference type="EMBL" id="CABVOU010000010">
    <property type="protein sequence ID" value="VVZ93961.1"/>
    <property type="molecule type" value="Genomic_DNA"/>
</dbReference>